<dbReference type="RefSeq" id="WP_179357155.1">
    <property type="nucleotide sequence ID" value="NZ_CP058627.1"/>
</dbReference>
<evidence type="ECO:0000313" key="3">
    <source>
        <dbReference type="Proteomes" id="UP000509597"/>
    </source>
</evidence>
<dbReference type="InterPro" id="IPR010260">
    <property type="entry name" value="AlpA"/>
</dbReference>
<sequence>MKNQSCAGSSHPLERRTSSHALPAQHQPVQPSVLIRLPEVLRRTALSKTSIYDLMKAGEFCQSVPLGGKAVAWLESEVEQWIQGRIAAARGVNDVN</sequence>
<gene>
    <name evidence="2" type="ORF">HQ393_01755</name>
</gene>
<accession>A0A7H9BEM0</accession>
<protein>
    <submittedName>
        <fullName evidence="2">AlpA family transcriptional regulator</fullName>
    </submittedName>
</protein>
<dbReference type="InterPro" id="IPR052931">
    <property type="entry name" value="Prophage_regulatory_activator"/>
</dbReference>
<organism evidence="2 3">
    <name type="scientific">Chitinibacter bivalviorum</name>
    <dbReference type="NCBI Taxonomy" id="2739434"/>
    <lineage>
        <taxon>Bacteria</taxon>
        <taxon>Pseudomonadati</taxon>
        <taxon>Pseudomonadota</taxon>
        <taxon>Betaproteobacteria</taxon>
        <taxon>Neisseriales</taxon>
        <taxon>Chitinibacteraceae</taxon>
        <taxon>Chitinibacter</taxon>
    </lineage>
</organism>
<name>A0A7H9BEM0_9NEIS</name>
<evidence type="ECO:0000313" key="2">
    <source>
        <dbReference type="EMBL" id="QLG87069.1"/>
    </source>
</evidence>
<dbReference type="Gene3D" id="1.10.238.160">
    <property type="match status" value="1"/>
</dbReference>
<dbReference type="PANTHER" id="PTHR36154:SF1">
    <property type="entry name" value="DNA-BINDING TRANSCRIPTIONAL ACTIVATOR ALPA"/>
    <property type="match status" value="1"/>
</dbReference>
<dbReference type="Pfam" id="PF05930">
    <property type="entry name" value="Phage_AlpA"/>
    <property type="match status" value="1"/>
</dbReference>
<dbReference type="EMBL" id="CP058627">
    <property type="protein sequence ID" value="QLG87069.1"/>
    <property type="molecule type" value="Genomic_DNA"/>
</dbReference>
<dbReference type="AlphaFoldDB" id="A0A7H9BEM0"/>
<proteinExistence type="predicted"/>
<dbReference type="PANTHER" id="PTHR36154">
    <property type="entry name" value="DNA-BINDING TRANSCRIPTIONAL ACTIVATOR ALPA"/>
    <property type="match status" value="1"/>
</dbReference>
<reference evidence="2 3" key="1">
    <citation type="submission" date="2020-07" db="EMBL/GenBank/DDBJ databases">
        <title>Complete genome sequence of Chitinibacter sp. 2T18.</title>
        <authorList>
            <person name="Bae J.-W."/>
            <person name="Choi J.-W."/>
        </authorList>
    </citation>
    <scope>NUCLEOTIDE SEQUENCE [LARGE SCALE GENOMIC DNA]</scope>
    <source>
        <strain evidence="2 3">2T18</strain>
    </source>
</reference>
<keyword evidence="3" id="KW-1185">Reference proteome</keyword>
<evidence type="ECO:0000256" key="1">
    <source>
        <dbReference type="SAM" id="MobiDB-lite"/>
    </source>
</evidence>
<dbReference type="Proteomes" id="UP000509597">
    <property type="component" value="Chromosome"/>
</dbReference>
<dbReference type="KEGG" id="chiz:HQ393_01755"/>
<feature type="region of interest" description="Disordered" evidence="1">
    <location>
        <begin position="1"/>
        <end position="27"/>
    </location>
</feature>